<dbReference type="Proteomes" id="UP000000768">
    <property type="component" value="Chromosome 4"/>
</dbReference>
<dbReference type="InterPro" id="IPR005174">
    <property type="entry name" value="KIB1-4_b-propeller"/>
</dbReference>
<feature type="domain" description="F-box" evidence="2">
    <location>
        <begin position="39"/>
        <end position="73"/>
    </location>
</feature>
<name>A0A194YP83_SORBI</name>
<reference evidence="5" key="2">
    <citation type="journal article" date="2018" name="Plant J.">
        <title>The Sorghum bicolor reference genome: improved assembly, gene annotations, a transcriptome atlas, and signatures of genome organization.</title>
        <authorList>
            <person name="McCormick R.F."/>
            <person name="Truong S.K."/>
            <person name="Sreedasyam A."/>
            <person name="Jenkins J."/>
            <person name="Shu S."/>
            <person name="Sims D."/>
            <person name="Kennedy M."/>
            <person name="Amirebrahimi M."/>
            <person name="Weers B.D."/>
            <person name="McKinley B."/>
            <person name="Mattison A."/>
            <person name="Morishige D.T."/>
            <person name="Grimwood J."/>
            <person name="Schmutz J."/>
            <person name="Mullet J.E."/>
        </authorList>
    </citation>
    <scope>NUCLEOTIDE SEQUENCE [LARGE SCALE GENOMIC DNA]</scope>
    <source>
        <strain evidence="5">cv. BTx623</strain>
    </source>
</reference>
<evidence type="ECO:0000256" key="1">
    <source>
        <dbReference type="SAM" id="MobiDB-lite"/>
    </source>
</evidence>
<dbReference type="Pfam" id="PF00646">
    <property type="entry name" value="F-box"/>
    <property type="match status" value="1"/>
</dbReference>
<organism evidence="4 5">
    <name type="scientific">Sorghum bicolor</name>
    <name type="common">Sorghum</name>
    <name type="synonym">Sorghum vulgare</name>
    <dbReference type="NCBI Taxonomy" id="4558"/>
    <lineage>
        <taxon>Eukaryota</taxon>
        <taxon>Viridiplantae</taxon>
        <taxon>Streptophyta</taxon>
        <taxon>Embryophyta</taxon>
        <taxon>Tracheophyta</taxon>
        <taxon>Spermatophyta</taxon>
        <taxon>Magnoliopsida</taxon>
        <taxon>Liliopsida</taxon>
        <taxon>Poales</taxon>
        <taxon>Poaceae</taxon>
        <taxon>PACMAD clade</taxon>
        <taxon>Panicoideae</taxon>
        <taxon>Andropogonodae</taxon>
        <taxon>Andropogoneae</taxon>
        <taxon>Sorghinae</taxon>
        <taxon>Sorghum</taxon>
    </lineage>
</organism>
<evidence type="ECO:0000259" key="3">
    <source>
        <dbReference type="Pfam" id="PF03478"/>
    </source>
</evidence>
<feature type="domain" description="KIB1-4 beta-propeller" evidence="3">
    <location>
        <begin position="132"/>
        <end position="409"/>
    </location>
</feature>
<feature type="region of interest" description="Disordered" evidence="1">
    <location>
        <begin position="1"/>
        <end position="23"/>
    </location>
</feature>
<dbReference type="InterPro" id="IPR050942">
    <property type="entry name" value="F-box_BR-signaling"/>
</dbReference>
<dbReference type="InterPro" id="IPR036047">
    <property type="entry name" value="F-box-like_dom_sf"/>
</dbReference>
<dbReference type="STRING" id="4558.A0A194YP83"/>
<evidence type="ECO:0000259" key="2">
    <source>
        <dbReference type="Pfam" id="PF00646"/>
    </source>
</evidence>
<dbReference type="SUPFAM" id="SSF81383">
    <property type="entry name" value="F-box domain"/>
    <property type="match status" value="1"/>
</dbReference>
<dbReference type="InterPro" id="IPR011047">
    <property type="entry name" value="Quinoprotein_ADH-like_sf"/>
</dbReference>
<dbReference type="EMBL" id="CM000763">
    <property type="protein sequence ID" value="KXG30001.1"/>
    <property type="molecule type" value="Genomic_DNA"/>
</dbReference>
<proteinExistence type="predicted"/>
<keyword evidence="5" id="KW-1185">Reference proteome</keyword>
<dbReference type="AlphaFoldDB" id="A0A194YP83"/>
<dbReference type="InterPro" id="IPR001810">
    <property type="entry name" value="F-box_dom"/>
</dbReference>
<reference evidence="4 5" key="1">
    <citation type="journal article" date="2009" name="Nature">
        <title>The Sorghum bicolor genome and the diversification of grasses.</title>
        <authorList>
            <person name="Paterson A.H."/>
            <person name="Bowers J.E."/>
            <person name="Bruggmann R."/>
            <person name="Dubchak I."/>
            <person name="Grimwood J."/>
            <person name="Gundlach H."/>
            <person name="Haberer G."/>
            <person name="Hellsten U."/>
            <person name="Mitros T."/>
            <person name="Poliakov A."/>
            <person name="Schmutz J."/>
            <person name="Spannagl M."/>
            <person name="Tang H."/>
            <person name="Wang X."/>
            <person name="Wicker T."/>
            <person name="Bharti A.K."/>
            <person name="Chapman J."/>
            <person name="Feltus F.A."/>
            <person name="Gowik U."/>
            <person name="Grigoriev I.V."/>
            <person name="Lyons E."/>
            <person name="Maher C.A."/>
            <person name="Martis M."/>
            <person name="Narechania A."/>
            <person name="Otillar R.P."/>
            <person name="Penning B.W."/>
            <person name="Salamov A.A."/>
            <person name="Wang Y."/>
            <person name="Zhang L."/>
            <person name="Carpita N.C."/>
            <person name="Freeling M."/>
            <person name="Gingle A.R."/>
            <person name="Hash C.T."/>
            <person name="Keller B."/>
            <person name="Klein P."/>
            <person name="Kresovich S."/>
            <person name="McCann M.C."/>
            <person name="Ming R."/>
            <person name="Peterson D.G."/>
            <person name="Mehboob-ur-Rahman"/>
            <person name="Ware D."/>
            <person name="Westhoff P."/>
            <person name="Mayer K.F."/>
            <person name="Messing J."/>
            <person name="Rokhsar D.S."/>
        </authorList>
    </citation>
    <scope>NUCLEOTIDE SEQUENCE [LARGE SCALE GENOMIC DNA]</scope>
    <source>
        <strain evidence="5">cv. BTx623</strain>
    </source>
</reference>
<dbReference type="OMA" id="IMSVANC"/>
<dbReference type="Pfam" id="PF03478">
    <property type="entry name" value="Beta-prop_KIB1-4"/>
    <property type="match status" value="1"/>
</dbReference>
<dbReference type="SUPFAM" id="SSF50998">
    <property type="entry name" value="Quinoprotein alcohol dehydrogenase-like"/>
    <property type="match status" value="1"/>
</dbReference>
<evidence type="ECO:0000313" key="5">
    <source>
        <dbReference type="Proteomes" id="UP000000768"/>
    </source>
</evidence>
<protein>
    <submittedName>
        <fullName evidence="4">Uncharacterized protein</fullName>
    </submittedName>
</protein>
<accession>A0A194YP83</accession>
<dbReference type="InParanoid" id="A0A194YP83"/>
<dbReference type="PANTHER" id="PTHR44259">
    <property type="entry name" value="OS07G0183000 PROTEIN-RELATED"/>
    <property type="match status" value="1"/>
</dbReference>
<evidence type="ECO:0000313" key="4">
    <source>
        <dbReference type="EMBL" id="KXG30001.1"/>
    </source>
</evidence>
<gene>
    <name evidence="4" type="ORF">SORBI_3004G122200</name>
</gene>
<dbReference type="Gramene" id="KXG30001">
    <property type="protein sequence ID" value="KXG30001"/>
    <property type="gene ID" value="SORBI_3004G122200"/>
</dbReference>
<sequence>MMSPTKDEIGATSSSSTDADGVASRSKAARDVARGAVVELPLHLTEKILCCINPLASARLATVCKSWAATISDRLARPVPHLFVYLPADNKSDRRGRVVSVPIGYDGDDAGAGAGAALPVPAVIPNRVLLADTNGLACIGAMPSGHLAFASWWSKILLLINPITGDRQSVQVEEPRRSLVLAAGGGDDSFISVGTDEHILWRRRAGGGGEEWSRWTVPAAAAHGIVNIVSAAVCSGCFYILDDDGYVSVIDVAAPPPLRMEKLPVASLFDGEDRGVASPTPAGLNNPATKGHLVESDGEVLFVRPVLAFSDEVGAAGGGTRLCNHDAAVFLAILGFEVYRLDMKDRRRWAKVEKLPGDRALFVSPGSSPFVVRSSETAGCRSNCIYFVGNRWYCSLCNRDAGKAWGVYSMEDREVLFEHAVTEPGPCSAATWFLPRVV</sequence>